<dbReference type="EMBL" id="CP144690">
    <property type="protein sequence ID" value="WVY90563.1"/>
    <property type="molecule type" value="Genomic_DNA"/>
</dbReference>
<protein>
    <submittedName>
        <fullName evidence="2">Uncharacterized protein</fullName>
    </submittedName>
</protein>
<dbReference type="PANTHER" id="PTHR31972">
    <property type="entry name" value="EXPRESSED PROTEIN"/>
    <property type="match status" value="1"/>
</dbReference>
<accession>A0AAQ3MH02</accession>
<feature type="region of interest" description="Disordered" evidence="1">
    <location>
        <begin position="345"/>
        <end position="393"/>
    </location>
</feature>
<evidence type="ECO:0000313" key="3">
    <source>
        <dbReference type="Proteomes" id="UP001374535"/>
    </source>
</evidence>
<name>A0AAQ3MH02_VIGMU</name>
<keyword evidence="3" id="KW-1185">Reference proteome</keyword>
<dbReference type="PANTHER" id="PTHR31972:SF78">
    <property type="entry name" value="DUF868 FAMILY PROTEIN"/>
    <property type="match status" value="1"/>
</dbReference>
<dbReference type="InterPro" id="IPR008586">
    <property type="entry name" value="DUF868_pln"/>
</dbReference>
<sequence length="455" mass="50377">MFFSSLSSCFLSSKPTTLHDATLSTILTTFIYQTQNGSVSLTWSRSMLGRSLHLHLHNHSSFHLHLKPWNKTGSKKLSHNTLFLWNLTKARFGSGPEPLSRFYLALLVDHTNLILLVGDLTPKTKPHKPNIKTQQVLLLKRDHVHAASHRSRVYQTKTILGGKVREIQIDCDACSSEEESLRLVFCVDEEKVLEVTRLKWKFRGSERVEVDGAHVQISWDVHDWLFEKDKDHGYSNYGSDVSGNSDGGNGKNEGHAVFVFKFENDEVGGGSGKEVDVGWSSGEWKNGKSWSSSSLSVSSSAGSFGGSSSVMEWSSVEENELVVPFGFSLVVYAWRNYHQPCRRQTLSLPPSTSPSATSLHGHHHQNHKSPSSSTITTNPPFTPPNPGVATIDTTSPHLAASSINALAPVHELLTPGRTMRTTLCLRCTVYSGKIIFFTRNLHAKPSPTLHSEKPA</sequence>
<proteinExistence type="predicted"/>
<dbReference type="Proteomes" id="UP001374535">
    <property type="component" value="Chromosome 11"/>
</dbReference>
<dbReference type="Pfam" id="PF05910">
    <property type="entry name" value="DUF868"/>
    <property type="match status" value="1"/>
</dbReference>
<reference evidence="2 3" key="1">
    <citation type="journal article" date="2023" name="Life. Sci Alliance">
        <title>Evolutionary insights into 3D genome organization and epigenetic landscape of Vigna mungo.</title>
        <authorList>
            <person name="Junaid A."/>
            <person name="Singh B."/>
            <person name="Bhatia S."/>
        </authorList>
    </citation>
    <scope>NUCLEOTIDE SEQUENCE [LARGE SCALE GENOMIC DNA]</scope>
    <source>
        <strain evidence="2">Urdbean</strain>
    </source>
</reference>
<gene>
    <name evidence="2" type="ORF">V8G54_036077</name>
</gene>
<feature type="compositionally biased region" description="Low complexity" evidence="1">
    <location>
        <begin position="345"/>
        <end position="359"/>
    </location>
</feature>
<feature type="compositionally biased region" description="Low complexity" evidence="1">
    <location>
        <begin position="369"/>
        <end position="379"/>
    </location>
</feature>
<evidence type="ECO:0000313" key="2">
    <source>
        <dbReference type="EMBL" id="WVY90563.1"/>
    </source>
</evidence>
<dbReference type="AlphaFoldDB" id="A0AAQ3MH02"/>
<evidence type="ECO:0000256" key="1">
    <source>
        <dbReference type="SAM" id="MobiDB-lite"/>
    </source>
</evidence>
<organism evidence="2 3">
    <name type="scientific">Vigna mungo</name>
    <name type="common">Black gram</name>
    <name type="synonym">Phaseolus mungo</name>
    <dbReference type="NCBI Taxonomy" id="3915"/>
    <lineage>
        <taxon>Eukaryota</taxon>
        <taxon>Viridiplantae</taxon>
        <taxon>Streptophyta</taxon>
        <taxon>Embryophyta</taxon>
        <taxon>Tracheophyta</taxon>
        <taxon>Spermatophyta</taxon>
        <taxon>Magnoliopsida</taxon>
        <taxon>eudicotyledons</taxon>
        <taxon>Gunneridae</taxon>
        <taxon>Pentapetalae</taxon>
        <taxon>rosids</taxon>
        <taxon>fabids</taxon>
        <taxon>Fabales</taxon>
        <taxon>Fabaceae</taxon>
        <taxon>Papilionoideae</taxon>
        <taxon>50 kb inversion clade</taxon>
        <taxon>NPAAA clade</taxon>
        <taxon>indigoferoid/millettioid clade</taxon>
        <taxon>Phaseoleae</taxon>
        <taxon>Vigna</taxon>
    </lineage>
</organism>